<gene>
    <name evidence="1" type="ORF">CLOSAC_24780</name>
</gene>
<dbReference type="InterPro" id="IPR027396">
    <property type="entry name" value="DsrEFH-like"/>
</dbReference>
<accession>A0A1S8N6I1</accession>
<sequence>MKEIDCRGLSYLKIIREIKGYFNSIGEGEAIVIVDSDLGKSNVIRYTLHKGYHVEQESDEDIFRIKVEKRGCLEIEVEEQIFSILVTCDEFGENEKLGRILIKEYFEALNECDELPRHILFLNSAVKLFAKDSEVLEEIRMLHKKGVGILINDTSLDYYNLKEDITFGDITNMYHMVILMKKSKNLIKL</sequence>
<dbReference type="EMBL" id="LZYZ01000004">
    <property type="protein sequence ID" value="OOM12045.1"/>
    <property type="molecule type" value="Genomic_DNA"/>
</dbReference>
<reference evidence="1 2" key="1">
    <citation type="submission" date="2016-05" db="EMBL/GenBank/DDBJ databases">
        <title>Microbial solvent formation.</title>
        <authorList>
            <person name="Poehlein A."/>
            <person name="Montoya Solano J.D."/>
            <person name="Flitsch S."/>
            <person name="Krabben P."/>
            <person name="Duerre P."/>
            <person name="Daniel R."/>
        </authorList>
    </citation>
    <scope>NUCLEOTIDE SEQUENCE [LARGE SCALE GENOMIC DNA]</scope>
    <source>
        <strain evidence="1 2">L1-8</strain>
    </source>
</reference>
<dbReference type="AlphaFoldDB" id="A0A1S8N6I1"/>
<name>A0A1S8N6I1_CLOSA</name>
<proteinExistence type="predicted"/>
<dbReference type="RefSeq" id="WP_077865694.1">
    <property type="nucleotide sequence ID" value="NZ_LZYZ01000004.1"/>
</dbReference>
<evidence type="ECO:0000313" key="1">
    <source>
        <dbReference type="EMBL" id="OOM12045.1"/>
    </source>
</evidence>
<dbReference type="NCBIfam" id="TIGR03527">
    <property type="entry name" value="selenium_YedF"/>
    <property type="match status" value="1"/>
</dbReference>
<dbReference type="InterPro" id="IPR019870">
    <property type="entry name" value="Se_metab_YedF"/>
</dbReference>
<comment type="caution">
    <text evidence="1">The sequence shown here is derived from an EMBL/GenBank/DDBJ whole genome shotgun (WGS) entry which is preliminary data.</text>
</comment>
<protein>
    <recommendedName>
        <fullName evidence="3">SirA-like protein</fullName>
    </recommendedName>
</protein>
<evidence type="ECO:0008006" key="3">
    <source>
        <dbReference type="Google" id="ProtNLM"/>
    </source>
</evidence>
<evidence type="ECO:0000313" key="2">
    <source>
        <dbReference type="Proteomes" id="UP000191154"/>
    </source>
</evidence>
<dbReference type="STRING" id="169679.CSACC_04630"/>
<organism evidence="1 2">
    <name type="scientific">Clostridium saccharobutylicum</name>
    <dbReference type="NCBI Taxonomy" id="169679"/>
    <lineage>
        <taxon>Bacteria</taxon>
        <taxon>Bacillati</taxon>
        <taxon>Bacillota</taxon>
        <taxon>Clostridia</taxon>
        <taxon>Eubacteriales</taxon>
        <taxon>Clostridiaceae</taxon>
        <taxon>Clostridium</taxon>
    </lineage>
</organism>
<dbReference type="Proteomes" id="UP000191154">
    <property type="component" value="Unassembled WGS sequence"/>
</dbReference>
<dbReference type="SUPFAM" id="SSF75169">
    <property type="entry name" value="DsrEFH-like"/>
    <property type="match status" value="1"/>
</dbReference>